<dbReference type="Proteomes" id="UP000696485">
    <property type="component" value="Unassembled WGS sequence"/>
</dbReference>
<accession>A0A9P5S9W9</accession>
<gene>
    <name evidence="2" type="ORF">BG006_001797</name>
</gene>
<evidence type="ECO:0000256" key="1">
    <source>
        <dbReference type="SAM" id="MobiDB-lite"/>
    </source>
</evidence>
<dbReference type="EMBL" id="JAAAUY010001375">
    <property type="protein sequence ID" value="KAF9323061.1"/>
    <property type="molecule type" value="Genomic_DNA"/>
</dbReference>
<proteinExistence type="predicted"/>
<feature type="compositionally biased region" description="Acidic residues" evidence="1">
    <location>
        <begin position="132"/>
        <end position="152"/>
    </location>
</feature>
<protein>
    <submittedName>
        <fullName evidence="2">Uncharacterized protein</fullName>
    </submittedName>
</protein>
<dbReference type="AlphaFoldDB" id="A0A9P5S9W9"/>
<comment type="caution">
    <text evidence="2">The sequence shown here is derived from an EMBL/GenBank/DDBJ whole genome shotgun (WGS) entry which is preliminary data.</text>
</comment>
<evidence type="ECO:0000313" key="3">
    <source>
        <dbReference type="Proteomes" id="UP000696485"/>
    </source>
</evidence>
<reference evidence="2" key="1">
    <citation type="journal article" date="2020" name="Fungal Divers.">
        <title>Resolving the Mortierellaceae phylogeny through synthesis of multi-gene phylogenetics and phylogenomics.</title>
        <authorList>
            <person name="Vandepol N."/>
            <person name="Liber J."/>
            <person name="Desiro A."/>
            <person name="Na H."/>
            <person name="Kennedy M."/>
            <person name="Barry K."/>
            <person name="Grigoriev I.V."/>
            <person name="Miller A.N."/>
            <person name="O'Donnell K."/>
            <person name="Stajich J.E."/>
            <person name="Bonito G."/>
        </authorList>
    </citation>
    <scope>NUCLEOTIDE SEQUENCE</scope>
    <source>
        <strain evidence="2">NVP1</strain>
    </source>
</reference>
<organism evidence="2 3">
    <name type="scientific">Podila minutissima</name>
    <dbReference type="NCBI Taxonomy" id="64525"/>
    <lineage>
        <taxon>Eukaryota</taxon>
        <taxon>Fungi</taxon>
        <taxon>Fungi incertae sedis</taxon>
        <taxon>Mucoromycota</taxon>
        <taxon>Mortierellomycotina</taxon>
        <taxon>Mortierellomycetes</taxon>
        <taxon>Mortierellales</taxon>
        <taxon>Mortierellaceae</taxon>
        <taxon>Podila</taxon>
    </lineage>
</organism>
<feature type="compositionally biased region" description="Polar residues" evidence="1">
    <location>
        <begin position="92"/>
        <end position="104"/>
    </location>
</feature>
<sequence>MSHNQAKAVMEYLIKKELVGRKLDMLVTSREQLRDNEVEMTRMLRTVPLPVEILDKKKRKRLNMEEVSTPKTNKTTRMFDLSSRKVGDVNTALPSTPQNRSPSPTLIRMESPESPPKVYTAGAKNDPFQAREDDDEDDEEDGSSADALEENEVLLPDNTDHVFRFSAVLEGIDVAIGFQSFFTAVKKKTVYIHDIDQALSGVILLGKEGTEFQNLHFGEKTLVQMREKSLAKWLDTEATADRNQVRAWLDSHEDHGYDREKSRKHISENAPSDKKYQKLWAYLVTAVEEFPQTDSCKSYSESTAISSFILPLCRVFMSMPDKRVILNFVDSMTASGRSRNGSRSRKEPDLALEIKDRTNKTICEVGIGEVTSHAQKGLKKKNAKDLVRVGLSLKDALDFIQEEYGVNNTVLVGWQVIGQIMAIYLMFKCGNLYIMVHVRDVFIPDNLMELGMIRTQIKVWNDLRATVEQGLSPVFEAMASGKSRVISTVGTIGSVHARIETTRTPEFKTFLSRG</sequence>
<name>A0A9P5S9W9_9FUNG</name>
<feature type="region of interest" description="Disordered" evidence="1">
    <location>
        <begin position="64"/>
        <end position="153"/>
    </location>
</feature>
<evidence type="ECO:0000313" key="2">
    <source>
        <dbReference type="EMBL" id="KAF9323061.1"/>
    </source>
</evidence>
<keyword evidence="3" id="KW-1185">Reference proteome</keyword>